<keyword evidence="3" id="KW-1185">Reference proteome</keyword>
<evidence type="ECO:0000313" key="3">
    <source>
        <dbReference type="Proteomes" id="UP001283361"/>
    </source>
</evidence>
<evidence type="ECO:0000313" key="2">
    <source>
        <dbReference type="EMBL" id="KAK3777665.1"/>
    </source>
</evidence>
<feature type="compositionally biased region" description="Basic and acidic residues" evidence="1">
    <location>
        <begin position="150"/>
        <end position="159"/>
    </location>
</feature>
<sequence>MMSHTARVNQIKIEPGKDMLSFGSHQLDNGAVRGVKLGGTGLVGMPDVPILDRITSRRFQDSDTEPSWLGRYLLAISAGYSRSSCRQSLQSDGPVCGVPPSSPPLSAYPILGVIQDNSPDILIARDKLSCGGRAGDSESGRTDVGTAKHRTQDKEAERPKKQRPGTIKSTKGLKSL</sequence>
<name>A0AAE0ZY28_9GAST</name>
<protein>
    <submittedName>
        <fullName evidence="2">Uncharacterized protein</fullName>
    </submittedName>
</protein>
<comment type="caution">
    <text evidence="2">The sequence shown here is derived from an EMBL/GenBank/DDBJ whole genome shotgun (WGS) entry which is preliminary data.</text>
</comment>
<proteinExistence type="predicted"/>
<accession>A0AAE0ZY28</accession>
<feature type="region of interest" description="Disordered" evidence="1">
    <location>
        <begin position="131"/>
        <end position="176"/>
    </location>
</feature>
<gene>
    <name evidence="2" type="ORF">RRG08_021776</name>
</gene>
<reference evidence="2" key="1">
    <citation type="journal article" date="2023" name="G3 (Bethesda)">
        <title>A reference genome for the long-term kleptoplast-retaining sea slug Elysia crispata morphotype clarki.</title>
        <authorList>
            <person name="Eastman K.E."/>
            <person name="Pendleton A.L."/>
            <person name="Shaikh M.A."/>
            <person name="Suttiyut T."/>
            <person name="Ogas R."/>
            <person name="Tomko P."/>
            <person name="Gavelis G."/>
            <person name="Widhalm J.R."/>
            <person name="Wisecaver J.H."/>
        </authorList>
    </citation>
    <scope>NUCLEOTIDE SEQUENCE</scope>
    <source>
        <strain evidence="2">ECLA1</strain>
    </source>
</reference>
<dbReference type="EMBL" id="JAWDGP010003066">
    <property type="protein sequence ID" value="KAK3777665.1"/>
    <property type="molecule type" value="Genomic_DNA"/>
</dbReference>
<organism evidence="2 3">
    <name type="scientific">Elysia crispata</name>
    <name type="common">lettuce slug</name>
    <dbReference type="NCBI Taxonomy" id="231223"/>
    <lineage>
        <taxon>Eukaryota</taxon>
        <taxon>Metazoa</taxon>
        <taxon>Spiralia</taxon>
        <taxon>Lophotrochozoa</taxon>
        <taxon>Mollusca</taxon>
        <taxon>Gastropoda</taxon>
        <taxon>Heterobranchia</taxon>
        <taxon>Euthyneura</taxon>
        <taxon>Panpulmonata</taxon>
        <taxon>Sacoglossa</taxon>
        <taxon>Placobranchoidea</taxon>
        <taxon>Plakobranchidae</taxon>
        <taxon>Elysia</taxon>
    </lineage>
</organism>
<evidence type="ECO:0000256" key="1">
    <source>
        <dbReference type="SAM" id="MobiDB-lite"/>
    </source>
</evidence>
<dbReference type="Proteomes" id="UP001283361">
    <property type="component" value="Unassembled WGS sequence"/>
</dbReference>
<dbReference type="AlphaFoldDB" id="A0AAE0ZY28"/>